<dbReference type="Proteomes" id="UP000799750">
    <property type="component" value="Unassembled WGS sequence"/>
</dbReference>
<dbReference type="EMBL" id="MU004198">
    <property type="protein sequence ID" value="KAF2490004.1"/>
    <property type="molecule type" value="Genomic_DNA"/>
</dbReference>
<evidence type="ECO:0000313" key="2">
    <source>
        <dbReference type="EMBL" id="KAF2490004.1"/>
    </source>
</evidence>
<dbReference type="PROSITE" id="PS50076">
    <property type="entry name" value="DNAJ_2"/>
    <property type="match status" value="1"/>
</dbReference>
<dbReference type="InterPro" id="IPR001623">
    <property type="entry name" value="DnaJ_domain"/>
</dbReference>
<protein>
    <submittedName>
        <fullName evidence="2">DnaJ-domain-containing protein</fullName>
    </submittedName>
</protein>
<name>A0A6A6QD71_9PEZI</name>
<dbReference type="PANTHER" id="PTHR24074">
    <property type="entry name" value="CO-CHAPERONE PROTEIN DJLA"/>
    <property type="match status" value="1"/>
</dbReference>
<dbReference type="InterPro" id="IPR050817">
    <property type="entry name" value="DjlA_DnaK_co-chaperone"/>
</dbReference>
<organism evidence="2 3">
    <name type="scientific">Lophium mytilinum</name>
    <dbReference type="NCBI Taxonomy" id="390894"/>
    <lineage>
        <taxon>Eukaryota</taxon>
        <taxon>Fungi</taxon>
        <taxon>Dikarya</taxon>
        <taxon>Ascomycota</taxon>
        <taxon>Pezizomycotina</taxon>
        <taxon>Dothideomycetes</taxon>
        <taxon>Pleosporomycetidae</taxon>
        <taxon>Mytilinidiales</taxon>
        <taxon>Mytilinidiaceae</taxon>
        <taxon>Lophium</taxon>
    </lineage>
</organism>
<accession>A0A6A6QD71</accession>
<sequence length="254" mass="28517">MLPNPYSVLGVPQDVDEKTIRFAYRRLALKYHPDNARNIDQVAMSCENFKLVLDAYKILIDPEKRTALDHGNPPSAPFISIDTVNTLCSEATAFWDTGIKGMQSCYKWEGEARKSAKAATEEEGTASLSEQLTPSAAFFRCTDAEYNAARERVVGAFCGAVIFASNTIFELEQAQCALREAAHAFDNCADRLNTMLLSLGDHNKWPDRVVNCRNNAKKAREIEAMNHAAEMRWRQTMQAWNTSADAWKVRGQEE</sequence>
<dbReference type="Gene3D" id="1.10.287.110">
    <property type="entry name" value="DnaJ domain"/>
    <property type="match status" value="1"/>
</dbReference>
<dbReference type="Pfam" id="PF00226">
    <property type="entry name" value="DnaJ"/>
    <property type="match status" value="1"/>
</dbReference>
<evidence type="ECO:0000313" key="3">
    <source>
        <dbReference type="Proteomes" id="UP000799750"/>
    </source>
</evidence>
<feature type="domain" description="J" evidence="1">
    <location>
        <begin position="4"/>
        <end position="72"/>
    </location>
</feature>
<dbReference type="OrthoDB" id="10250354at2759"/>
<dbReference type="SUPFAM" id="SSF46565">
    <property type="entry name" value="Chaperone J-domain"/>
    <property type="match status" value="1"/>
</dbReference>
<proteinExistence type="predicted"/>
<dbReference type="PRINTS" id="PR00625">
    <property type="entry name" value="JDOMAIN"/>
</dbReference>
<dbReference type="InterPro" id="IPR036869">
    <property type="entry name" value="J_dom_sf"/>
</dbReference>
<gene>
    <name evidence="2" type="ORF">BU16DRAFT_597588</name>
</gene>
<dbReference type="CDD" id="cd06257">
    <property type="entry name" value="DnaJ"/>
    <property type="match status" value="1"/>
</dbReference>
<reference evidence="2" key="1">
    <citation type="journal article" date="2020" name="Stud. Mycol.">
        <title>101 Dothideomycetes genomes: a test case for predicting lifestyles and emergence of pathogens.</title>
        <authorList>
            <person name="Haridas S."/>
            <person name="Albert R."/>
            <person name="Binder M."/>
            <person name="Bloem J."/>
            <person name="Labutti K."/>
            <person name="Salamov A."/>
            <person name="Andreopoulos B."/>
            <person name="Baker S."/>
            <person name="Barry K."/>
            <person name="Bills G."/>
            <person name="Bluhm B."/>
            <person name="Cannon C."/>
            <person name="Castanera R."/>
            <person name="Culley D."/>
            <person name="Daum C."/>
            <person name="Ezra D."/>
            <person name="Gonzalez J."/>
            <person name="Henrissat B."/>
            <person name="Kuo A."/>
            <person name="Liang C."/>
            <person name="Lipzen A."/>
            <person name="Lutzoni F."/>
            <person name="Magnuson J."/>
            <person name="Mondo S."/>
            <person name="Nolan M."/>
            <person name="Ohm R."/>
            <person name="Pangilinan J."/>
            <person name="Park H.-J."/>
            <person name="Ramirez L."/>
            <person name="Alfaro M."/>
            <person name="Sun H."/>
            <person name="Tritt A."/>
            <person name="Yoshinaga Y."/>
            <person name="Zwiers L.-H."/>
            <person name="Turgeon B."/>
            <person name="Goodwin S."/>
            <person name="Spatafora J."/>
            <person name="Crous P."/>
            <person name="Grigoriev I."/>
        </authorList>
    </citation>
    <scope>NUCLEOTIDE SEQUENCE</scope>
    <source>
        <strain evidence="2">CBS 269.34</strain>
    </source>
</reference>
<dbReference type="SMART" id="SM00271">
    <property type="entry name" value="DnaJ"/>
    <property type="match status" value="1"/>
</dbReference>
<dbReference type="AlphaFoldDB" id="A0A6A6QD71"/>
<keyword evidence="3" id="KW-1185">Reference proteome</keyword>
<evidence type="ECO:0000259" key="1">
    <source>
        <dbReference type="PROSITE" id="PS50076"/>
    </source>
</evidence>